<dbReference type="InterPro" id="IPR000182">
    <property type="entry name" value="GNAT_dom"/>
</dbReference>
<dbReference type="EMBL" id="CP031305">
    <property type="protein sequence ID" value="QCC55309.1"/>
    <property type="molecule type" value="Genomic_DNA"/>
</dbReference>
<keyword evidence="1 4" id="KW-0808">Transferase</keyword>
<accession>A0A4D6HMZ5</accession>
<evidence type="ECO:0000259" key="3">
    <source>
        <dbReference type="PROSITE" id="PS51186"/>
    </source>
</evidence>
<dbReference type="RefSeq" id="WP_006064528.1">
    <property type="nucleotide sequence ID" value="NZ_CP031305.1"/>
</dbReference>
<dbReference type="Gene3D" id="3.40.630.30">
    <property type="match status" value="1"/>
</dbReference>
<proteinExistence type="predicted"/>
<organism evidence="4 5">
    <name type="scientific">Natronorubrum bangense</name>
    <dbReference type="NCBI Taxonomy" id="61858"/>
    <lineage>
        <taxon>Archaea</taxon>
        <taxon>Methanobacteriati</taxon>
        <taxon>Methanobacteriota</taxon>
        <taxon>Stenosarchaea group</taxon>
        <taxon>Halobacteria</taxon>
        <taxon>Halobacteriales</taxon>
        <taxon>Natrialbaceae</taxon>
        <taxon>Natronorubrum</taxon>
    </lineage>
</organism>
<protein>
    <submittedName>
        <fullName evidence="4">GNAT family N-acetyltransferase</fullName>
    </submittedName>
</protein>
<dbReference type="Proteomes" id="UP000296822">
    <property type="component" value="Chromosome"/>
</dbReference>
<dbReference type="CDD" id="cd04301">
    <property type="entry name" value="NAT_SF"/>
    <property type="match status" value="1"/>
</dbReference>
<dbReference type="InterPro" id="IPR050832">
    <property type="entry name" value="Bact_Acetyltransf"/>
</dbReference>
<dbReference type="Pfam" id="PF00583">
    <property type="entry name" value="Acetyltransf_1"/>
    <property type="match status" value="1"/>
</dbReference>
<dbReference type="GO" id="GO:0016747">
    <property type="term" value="F:acyltransferase activity, transferring groups other than amino-acyl groups"/>
    <property type="evidence" value="ECO:0007669"/>
    <property type="project" value="InterPro"/>
</dbReference>
<keyword evidence="2" id="KW-0012">Acyltransferase</keyword>
<feature type="domain" description="N-acetyltransferase" evidence="3">
    <location>
        <begin position="9"/>
        <end position="159"/>
    </location>
</feature>
<evidence type="ECO:0000313" key="5">
    <source>
        <dbReference type="Proteomes" id="UP000296822"/>
    </source>
</evidence>
<dbReference type="InterPro" id="IPR016181">
    <property type="entry name" value="Acyl_CoA_acyltransferase"/>
</dbReference>
<evidence type="ECO:0000313" key="4">
    <source>
        <dbReference type="EMBL" id="QCC55309.1"/>
    </source>
</evidence>
<dbReference type="AlphaFoldDB" id="A0A4D6HMZ5"/>
<dbReference type="SUPFAM" id="SSF55729">
    <property type="entry name" value="Acyl-CoA N-acyltransferases (Nat)"/>
    <property type="match status" value="1"/>
</dbReference>
<gene>
    <name evidence="4" type="ORF">DV706_13035</name>
</gene>
<reference evidence="4 5" key="1">
    <citation type="journal article" date="2019" name="Nat. Commun.">
        <title>A new type of DNA phosphorothioation-based antiviral system in archaea.</title>
        <authorList>
            <person name="Xiong L."/>
            <person name="Liu S."/>
            <person name="Chen S."/>
            <person name="Xiao Y."/>
            <person name="Zhu B."/>
            <person name="Gao Y."/>
            <person name="Zhang Y."/>
            <person name="Chen B."/>
            <person name="Luo J."/>
            <person name="Deng Z."/>
            <person name="Chen X."/>
            <person name="Wang L."/>
            <person name="Chen S."/>
        </authorList>
    </citation>
    <scope>NUCLEOTIDE SEQUENCE [LARGE SCALE GENOMIC DNA]</scope>
    <source>
        <strain evidence="4 5">JCM 10635</strain>
    </source>
</reference>
<evidence type="ECO:0000256" key="2">
    <source>
        <dbReference type="ARBA" id="ARBA00023315"/>
    </source>
</evidence>
<dbReference type="GeneID" id="39852186"/>
<name>A0A4D6HMZ5_9EURY</name>
<dbReference type="PANTHER" id="PTHR43877:SF1">
    <property type="entry name" value="ACETYLTRANSFERASE"/>
    <property type="match status" value="1"/>
</dbReference>
<dbReference type="KEGG" id="nbg:DV706_13035"/>
<evidence type="ECO:0000256" key="1">
    <source>
        <dbReference type="ARBA" id="ARBA00022679"/>
    </source>
</evidence>
<sequence length="174" mass="19298">MDPHSNSQPTIEHASQDDIEAVTTLWVRLARDQRTYDSSVRAAANRETMRETLTAHQINDGLLVARLGGNVVGFASFAVEHGSLELDATRGHLSNLYVDPAFRNHGIGTALLEAVENALADQGVDILLLEVMADNEAARRFYARKGYDDFRVTMQRSLEGEDSSENDTHSKEDR</sequence>
<dbReference type="PANTHER" id="PTHR43877">
    <property type="entry name" value="AMINOALKYLPHOSPHONATE N-ACETYLTRANSFERASE-RELATED-RELATED"/>
    <property type="match status" value="1"/>
</dbReference>
<dbReference type="PROSITE" id="PS51186">
    <property type="entry name" value="GNAT"/>
    <property type="match status" value="1"/>
</dbReference>